<dbReference type="InterPro" id="IPR049227">
    <property type="entry name" value="DUF6824"/>
</dbReference>
<accession>A0A7S1CW35</accession>
<feature type="domain" description="DUF6824" evidence="1">
    <location>
        <begin position="17"/>
        <end position="107"/>
    </location>
</feature>
<dbReference type="EMBL" id="HBFW01002012">
    <property type="protein sequence ID" value="CAD8930273.1"/>
    <property type="molecule type" value="Transcribed_RNA"/>
</dbReference>
<gene>
    <name evidence="2" type="ORF">CTEN0397_LOCUS1295</name>
</gene>
<evidence type="ECO:0000313" key="2">
    <source>
        <dbReference type="EMBL" id="CAD8930273.1"/>
    </source>
</evidence>
<dbReference type="AlphaFoldDB" id="A0A7S1CW35"/>
<protein>
    <recommendedName>
        <fullName evidence="1">DUF6824 domain-containing protein</fullName>
    </recommendedName>
</protein>
<proteinExistence type="predicted"/>
<reference evidence="2" key="1">
    <citation type="submission" date="2021-01" db="EMBL/GenBank/DDBJ databases">
        <authorList>
            <person name="Corre E."/>
            <person name="Pelletier E."/>
            <person name="Niang G."/>
            <person name="Scheremetjew M."/>
            <person name="Finn R."/>
            <person name="Kale V."/>
            <person name="Holt S."/>
            <person name="Cochrane G."/>
            <person name="Meng A."/>
            <person name="Brown T."/>
            <person name="Cohen L."/>
        </authorList>
    </citation>
    <scope>NUCLEOTIDE SEQUENCE</scope>
    <source>
        <strain evidence="2">ECT3854</strain>
    </source>
</reference>
<name>A0A7S1CW35_CYCTE</name>
<organism evidence="2">
    <name type="scientific">Cyclophora tenuis</name>
    <name type="common">Marine diatom</name>
    <dbReference type="NCBI Taxonomy" id="216820"/>
    <lineage>
        <taxon>Eukaryota</taxon>
        <taxon>Sar</taxon>
        <taxon>Stramenopiles</taxon>
        <taxon>Ochrophyta</taxon>
        <taxon>Bacillariophyta</taxon>
        <taxon>Fragilariophyceae</taxon>
        <taxon>Fragilariophycidae</taxon>
        <taxon>Cyclophorales</taxon>
        <taxon>Cyclophoraceae</taxon>
        <taxon>Cyclophora</taxon>
    </lineage>
</organism>
<dbReference type="Pfam" id="PF20710">
    <property type="entry name" value="DUF6824"/>
    <property type="match status" value="1"/>
</dbReference>
<evidence type="ECO:0000259" key="1">
    <source>
        <dbReference type="Pfam" id="PF20710"/>
    </source>
</evidence>
<sequence length="174" mass="19086">MSDNNNSDDLSRIQYQDVLCSRYPSCTDHPGNVQFSAKLTSYLRTRPWLDVANAEQRMQASREVVQMIRSENGRFLAKALRNCSPVGGNMWLSLEDEWAVCWVSSALIIVAGGDGSSSSFGSQLSLDDSVGSEQAEIAILHIDPLEEARVVVLGGQEEDHVIDFSDFAVEVTSA</sequence>